<dbReference type="SUPFAM" id="SSF88713">
    <property type="entry name" value="Glycoside hydrolase/deacetylase"/>
    <property type="match status" value="1"/>
</dbReference>
<protein>
    <submittedName>
        <fullName evidence="6">ChbG/HpnK family deacetylase</fullName>
    </submittedName>
</protein>
<dbReference type="InterPro" id="IPR006879">
    <property type="entry name" value="YdjC-like"/>
</dbReference>
<dbReference type="Pfam" id="PF04794">
    <property type="entry name" value="YdjC"/>
    <property type="match status" value="1"/>
</dbReference>
<dbReference type="CDD" id="cd10807">
    <property type="entry name" value="YdjC_like_3"/>
    <property type="match status" value="1"/>
</dbReference>
<evidence type="ECO:0000256" key="4">
    <source>
        <dbReference type="ARBA" id="ARBA00022842"/>
    </source>
</evidence>
<proteinExistence type="predicted"/>
<keyword evidence="7" id="KW-1185">Reference proteome</keyword>
<evidence type="ECO:0000256" key="1">
    <source>
        <dbReference type="ARBA" id="ARBA00001946"/>
    </source>
</evidence>
<comment type="caution">
    <text evidence="6">The sequence shown here is derived from an EMBL/GenBank/DDBJ whole genome shotgun (WGS) entry which is preliminary data.</text>
</comment>
<dbReference type="GO" id="GO:0019213">
    <property type="term" value="F:deacetylase activity"/>
    <property type="evidence" value="ECO:0007669"/>
    <property type="project" value="TreeGrafter"/>
</dbReference>
<dbReference type="AlphaFoldDB" id="A0A6L6Q6C8"/>
<sequence length="279" mass="30466">MLGICAMTGQPRNAAPLIINADDVGMHPAIDDAVIELAQRGIVTSASVMSLGRPARAAIEALHSADAGLGLHLDFTSALAHAAYSNAATLPGVMVAAWMRTLKPERVRTIIAAQLDRFCQLTGRPPVFVDGHEHVHQFPMIRDALLDVLAASRYGAGVHIRDTRPQRWRGAKAAIIGLLGARALHRRARIAGHSANRDFLGVYDLSSGADLAVLWRKWLRSVPPQGALAMCHPALPRHSHSLEPFRLREYAWLSSPEFAALLQECRVTPAHWPVWHESM</sequence>
<reference evidence="6 7" key="1">
    <citation type="submission" date="2019-11" db="EMBL/GenBank/DDBJ databases">
        <title>Type strains purchased from KCTC, JCM and DSMZ.</title>
        <authorList>
            <person name="Lu H."/>
        </authorList>
    </citation>
    <scope>NUCLEOTIDE SEQUENCE [LARGE SCALE GENOMIC DNA]</scope>
    <source>
        <strain evidence="6 7">KCTC 42409</strain>
    </source>
</reference>
<dbReference type="RefSeq" id="WP_155441185.1">
    <property type="nucleotide sequence ID" value="NZ_WNLA01000018.1"/>
</dbReference>
<comment type="cofactor">
    <cofactor evidence="1">
        <name>Mg(2+)</name>
        <dbReference type="ChEBI" id="CHEBI:18420"/>
    </cofactor>
</comment>
<evidence type="ECO:0000313" key="6">
    <source>
        <dbReference type="EMBL" id="MTW04831.1"/>
    </source>
</evidence>
<dbReference type="GO" id="GO:0046872">
    <property type="term" value="F:metal ion binding"/>
    <property type="evidence" value="ECO:0007669"/>
    <property type="project" value="UniProtKB-KW"/>
</dbReference>
<keyword evidence="3" id="KW-0378">Hydrolase</keyword>
<accession>A0A6L6Q6C8</accession>
<dbReference type="PANTHER" id="PTHR31609:SF1">
    <property type="entry name" value="CARBOHYDRATE DEACETYLASE"/>
    <property type="match status" value="1"/>
</dbReference>
<dbReference type="Gene3D" id="3.20.20.370">
    <property type="entry name" value="Glycoside hydrolase/deacetylase"/>
    <property type="match status" value="1"/>
</dbReference>
<keyword evidence="4" id="KW-0460">Magnesium</keyword>
<evidence type="ECO:0000256" key="5">
    <source>
        <dbReference type="ARBA" id="ARBA00023277"/>
    </source>
</evidence>
<dbReference type="GO" id="GO:0005975">
    <property type="term" value="P:carbohydrate metabolic process"/>
    <property type="evidence" value="ECO:0007669"/>
    <property type="project" value="InterPro"/>
</dbReference>
<dbReference type="OrthoDB" id="5295855at2"/>
<dbReference type="Proteomes" id="UP000484015">
    <property type="component" value="Unassembled WGS sequence"/>
</dbReference>
<dbReference type="InterPro" id="IPR011330">
    <property type="entry name" value="Glyco_hydro/deAcase_b/a-brl"/>
</dbReference>
<evidence type="ECO:0000313" key="7">
    <source>
        <dbReference type="Proteomes" id="UP000484015"/>
    </source>
</evidence>
<name>A0A6L6Q6C8_9BURK</name>
<keyword evidence="5" id="KW-0119">Carbohydrate metabolism</keyword>
<evidence type="ECO:0000256" key="3">
    <source>
        <dbReference type="ARBA" id="ARBA00022801"/>
    </source>
</evidence>
<dbReference type="PANTHER" id="PTHR31609">
    <property type="entry name" value="YDJC DEACETYLASE FAMILY MEMBER"/>
    <property type="match status" value="1"/>
</dbReference>
<dbReference type="GO" id="GO:0016787">
    <property type="term" value="F:hydrolase activity"/>
    <property type="evidence" value="ECO:0007669"/>
    <property type="project" value="UniProtKB-KW"/>
</dbReference>
<evidence type="ECO:0000256" key="2">
    <source>
        <dbReference type="ARBA" id="ARBA00022723"/>
    </source>
</evidence>
<gene>
    <name evidence="6" type="ORF">GM668_22405</name>
</gene>
<dbReference type="EMBL" id="WNLA01000018">
    <property type="protein sequence ID" value="MTW04831.1"/>
    <property type="molecule type" value="Genomic_DNA"/>
</dbReference>
<organism evidence="6 7">
    <name type="scientific">Pseudoduganella ginsengisoli</name>
    <dbReference type="NCBI Taxonomy" id="1462440"/>
    <lineage>
        <taxon>Bacteria</taxon>
        <taxon>Pseudomonadati</taxon>
        <taxon>Pseudomonadota</taxon>
        <taxon>Betaproteobacteria</taxon>
        <taxon>Burkholderiales</taxon>
        <taxon>Oxalobacteraceae</taxon>
        <taxon>Telluria group</taxon>
        <taxon>Pseudoduganella</taxon>
    </lineage>
</organism>
<keyword evidence="2" id="KW-0479">Metal-binding</keyword>